<dbReference type="FunFam" id="3.40.50.720:FF:000203">
    <property type="entry name" value="D-3-phosphoglycerate dehydrogenase (SerA)"/>
    <property type="match status" value="1"/>
</dbReference>
<dbReference type="InterPro" id="IPR015878">
    <property type="entry name" value="Ado_hCys_hydrolase_NAD-bd"/>
</dbReference>
<dbReference type="AlphaFoldDB" id="A0A288Q8I7"/>
<dbReference type="InterPro" id="IPR050857">
    <property type="entry name" value="D-2-hydroxyacid_DH"/>
</dbReference>
<dbReference type="RefSeq" id="WP_070229698.1">
    <property type="nucleotide sequence ID" value="NZ_BJYO01000002.1"/>
</dbReference>
<evidence type="ECO:0000256" key="3">
    <source>
        <dbReference type="ARBA" id="ARBA00023027"/>
    </source>
</evidence>
<dbReference type="PANTHER" id="PTHR42789:SF1">
    <property type="entry name" value="D-ISOMER SPECIFIC 2-HYDROXYACID DEHYDROGENASE FAMILY PROTEIN (AFU_ORTHOLOGUE AFUA_6G10090)"/>
    <property type="match status" value="1"/>
</dbReference>
<dbReference type="GeneID" id="94545622"/>
<sequence length="313" mass="33127">MADKVLLPNDISAAGKELLTAAGLEVIVGSGRERETMMAEGKDAFAVLIGTQKFDGELMDAMPNLKVIARNGVGYDSVDVAAATARGIYVVNTPQALSDSVAETTVAELLAISKNLYADSAALRAGDWNFKRTHPGRDLQGKTVGILGYGRIGQLVAKKLAGFDVKVLVVDPFAKPAAGIEIVDRERLFKEADYITVHLPALPETTHSVGKAEFELMKDSAFLINLARGAILIEADLVEALVNGKIAGAALDVFENEPLPADSPLLQAPNVLLTPHMASNTVETLTRMAVDAASGIVAVHHGEKPQWAVNNLA</sequence>
<dbReference type="GO" id="GO:0051287">
    <property type="term" value="F:NAD binding"/>
    <property type="evidence" value="ECO:0007669"/>
    <property type="project" value="InterPro"/>
</dbReference>
<dbReference type="EMBL" id="QRAS01000001">
    <property type="protein sequence ID" value="RDL11624.1"/>
    <property type="molecule type" value="Genomic_DNA"/>
</dbReference>
<dbReference type="InterPro" id="IPR036291">
    <property type="entry name" value="NAD(P)-bd_dom_sf"/>
</dbReference>
<name>A0A288Q8I7_9LACO</name>
<evidence type="ECO:0000256" key="2">
    <source>
        <dbReference type="ARBA" id="ARBA00023002"/>
    </source>
</evidence>
<comment type="caution">
    <text evidence="5">The sequence shown here is derived from an EMBL/GenBank/DDBJ whole genome shotgun (WGS) entry which is preliminary data.</text>
</comment>
<comment type="similarity">
    <text evidence="1 4">Belongs to the D-isomer specific 2-hydroxyacid dehydrogenase family.</text>
</comment>
<dbReference type="InterPro" id="IPR006140">
    <property type="entry name" value="D-isomer_DH_NAD-bd"/>
</dbReference>
<reference evidence="5 6" key="1">
    <citation type="submission" date="2018-07" db="EMBL/GenBank/DDBJ databases">
        <title>Genomic Encyclopedia of Type Strains, Phase III (KMG-III): the genomes of soil and plant-associated and newly described type strains.</title>
        <authorList>
            <person name="Whitman W."/>
        </authorList>
    </citation>
    <scope>NUCLEOTIDE SEQUENCE [LARGE SCALE GENOMIC DNA]</scope>
    <source>
        <strain evidence="5 6">CECT 7031</strain>
    </source>
</reference>
<dbReference type="SUPFAM" id="SSF51735">
    <property type="entry name" value="NAD(P)-binding Rossmann-fold domains"/>
    <property type="match status" value="1"/>
</dbReference>
<dbReference type="SMART" id="SM00997">
    <property type="entry name" value="AdoHcyase_NAD"/>
    <property type="match status" value="1"/>
</dbReference>
<dbReference type="InterPro" id="IPR006139">
    <property type="entry name" value="D-isomer_2_OHA_DH_cat_dom"/>
</dbReference>
<evidence type="ECO:0000256" key="4">
    <source>
        <dbReference type="RuleBase" id="RU003719"/>
    </source>
</evidence>
<keyword evidence="2 4" id="KW-0560">Oxidoreductase</keyword>
<dbReference type="CDD" id="cd12172">
    <property type="entry name" value="PGDH_like_2"/>
    <property type="match status" value="1"/>
</dbReference>
<dbReference type="Pfam" id="PF00389">
    <property type="entry name" value="2-Hacid_dh"/>
    <property type="match status" value="1"/>
</dbReference>
<keyword evidence="6" id="KW-1185">Reference proteome</keyword>
<evidence type="ECO:0000313" key="5">
    <source>
        <dbReference type="EMBL" id="RDL11624.1"/>
    </source>
</evidence>
<organism evidence="5 6">
    <name type="scientific">Weissella soli</name>
    <dbReference type="NCBI Taxonomy" id="155866"/>
    <lineage>
        <taxon>Bacteria</taxon>
        <taxon>Bacillati</taxon>
        <taxon>Bacillota</taxon>
        <taxon>Bacilli</taxon>
        <taxon>Lactobacillales</taxon>
        <taxon>Lactobacillaceae</taxon>
        <taxon>Weissella</taxon>
    </lineage>
</organism>
<proteinExistence type="inferred from homology"/>
<gene>
    <name evidence="5" type="ORF">DFP99_0042</name>
</gene>
<protein>
    <submittedName>
        <fullName evidence="5">D-3-phosphoglycerate dehydrogenase</fullName>
    </submittedName>
</protein>
<dbReference type="SUPFAM" id="SSF52283">
    <property type="entry name" value="Formate/glycerate dehydrogenase catalytic domain-like"/>
    <property type="match status" value="1"/>
</dbReference>
<keyword evidence="3" id="KW-0520">NAD</keyword>
<dbReference type="Proteomes" id="UP000254912">
    <property type="component" value="Unassembled WGS sequence"/>
</dbReference>
<dbReference type="GO" id="GO:0016616">
    <property type="term" value="F:oxidoreductase activity, acting on the CH-OH group of donors, NAD or NADP as acceptor"/>
    <property type="evidence" value="ECO:0007669"/>
    <property type="project" value="InterPro"/>
</dbReference>
<accession>A0A288Q8I7</accession>
<evidence type="ECO:0000313" key="6">
    <source>
        <dbReference type="Proteomes" id="UP000254912"/>
    </source>
</evidence>
<dbReference type="KEGG" id="wso:WSWS_00413"/>
<dbReference type="Gene3D" id="3.40.50.720">
    <property type="entry name" value="NAD(P)-binding Rossmann-like Domain"/>
    <property type="match status" value="2"/>
</dbReference>
<evidence type="ECO:0000256" key="1">
    <source>
        <dbReference type="ARBA" id="ARBA00005854"/>
    </source>
</evidence>
<dbReference type="PANTHER" id="PTHR42789">
    <property type="entry name" value="D-ISOMER SPECIFIC 2-HYDROXYACID DEHYDROGENASE FAMILY PROTEIN (AFU_ORTHOLOGUE AFUA_6G10090)"/>
    <property type="match status" value="1"/>
</dbReference>
<dbReference type="Pfam" id="PF02826">
    <property type="entry name" value="2-Hacid_dh_C"/>
    <property type="match status" value="1"/>
</dbReference>